<name>A0ABW4YTG1_9HYPH</name>
<gene>
    <name evidence="2" type="ORF">ACFSNC_04515</name>
</gene>
<dbReference type="Gene3D" id="2.170.16.10">
    <property type="entry name" value="Hedgehog/Intein (Hint) domain"/>
    <property type="match status" value="1"/>
</dbReference>
<comment type="caution">
    <text evidence="2">The sequence shown here is derived from an EMBL/GenBank/DDBJ whole genome shotgun (WGS) entry which is preliminary data.</text>
</comment>
<sequence>MAVETFAYTYLLNNQEKVQNGGAAGHAGNPYQNTTVDSGADNTVTSGENITIGGFSSGTATFLYASGDGMVVLYNGSRYLLTDTAQTGNSKPVNSGDSFVVCFLAGTMIATPTGEVAIETLKAGDLVLTAEGVARPVRWLARQTVSTVFADPLRVMPVRIRAGALGDNLPVRDLFVSADHALQIDGVLVQAGALVNDAGILRHIAMPKTFTYYHVELEDQSLILAEGVPAETFVDNVARQAFDNWEDAPEAPIAELDLPRVKSARQLPPHTRARLAELGARFARAA</sequence>
<evidence type="ECO:0000259" key="1">
    <source>
        <dbReference type="Pfam" id="PF13403"/>
    </source>
</evidence>
<accession>A0ABW4YTG1</accession>
<dbReference type="InterPro" id="IPR036844">
    <property type="entry name" value="Hint_dom_sf"/>
</dbReference>
<reference evidence="3" key="1">
    <citation type="journal article" date="2019" name="Int. J. Syst. Evol. Microbiol.">
        <title>The Global Catalogue of Microorganisms (GCM) 10K type strain sequencing project: providing services to taxonomists for standard genome sequencing and annotation.</title>
        <authorList>
            <consortium name="The Broad Institute Genomics Platform"/>
            <consortium name="The Broad Institute Genome Sequencing Center for Infectious Disease"/>
            <person name="Wu L."/>
            <person name="Ma J."/>
        </authorList>
    </citation>
    <scope>NUCLEOTIDE SEQUENCE [LARGE SCALE GENOMIC DNA]</scope>
    <source>
        <strain evidence="3">CCM 7435</strain>
    </source>
</reference>
<evidence type="ECO:0000313" key="2">
    <source>
        <dbReference type="EMBL" id="MFD2139650.1"/>
    </source>
</evidence>
<dbReference type="Pfam" id="PF13403">
    <property type="entry name" value="Hint_2"/>
    <property type="match status" value="1"/>
</dbReference>
<protein>
    <submittedName>
        <fullName evidence="2">Hint domain-containing protein</fullName>
    </submittedName>
</protein>
<feature type="domain" description="Hedgehog/Intein (Hint)" evidence="1">
    <location>
        <begin position="101"/>
        <end position="235"/>
    </location>
</feature>
<dbReference type="RefSeq" id="WP_213352535.1">
    <property type="nucleotide sequence ID" value="NZ_JAHBGB010000023.1"/>
</dbReference>
<keyword evidence="3" id="KW-1185">Reference proteome</keyword>
<dbReference type="SUPFAM" id="SSF51294">
    <property type="entry name" value="Hedgehog/intein (Hint) domain"/>
    <property type="match status" value="1"/>
</dbReference>
<dbReference type="InterPro" id="IPR028992">
    <property type="entry name" value="Hedgehog/Intein_dom"/>
</dbReference>
<evidence type="ECO:0000313" key="3">
    <source>
        <dbReference type="Proteomes" id="UP001597299"/>
    </source>
</evidence>
<dbReference type="Proteomes" id="UP001597299">
    <property type="component" value="Unassembled WGS sequence"/>
</dbReference>
<organism evidence="2 3">
    <name type="scientific">Ancylobacter oerskovii</name>
    <dbReference type="NCBI Taxonomy" id="459519"/>
    <lineage>
        <taxon>Bacteria</taxon>
        <taxon>Pseudomonadati</taxon>
        <taxon>Pseudomonadota</taxon>
        <taxon>Alphaproteobacteria</taxon>
        <taxon>Hyphomicrobiales</taxon>
        <taxon>Xanthobacteraceae</taxon>
        <taxon>Ancylobacter</taxon>
    </lineage>
</organism>
<proteinExistence type="predicted"/>
<dbReference type="EMBL" id="JBHUHD010000001">
    <property type="protein sequence ID" value="MFD2139650.1"/>
    <property type="molecule type" value="Genomic_DNA"/>
</dbReference>